<reference evidence="3" key="1">
    <citation type="submission" date="2020-06" db="EMBL/GenBank/DDBJ databases">
        <title>Isolation of Planomicrobium glaciei.</title>
        <authorList>
            <person name="Malisova L."/>
            <person name="Safrankova R."/>
            <person name="Jakubu V."/>
            <person name="Spanelova P."/>
        </authorList>
    </citation>
    <scope>NUCLEOTIDE SEQUENCE [LARGE SCALE GENOMIC DNA]</scope>
    <source>
        <strain evidence="3">NRL-ATB46093</strain>
    </source>
</reference>
<dbReference type="EMBL" id="CP051177">
    <property type="protein sequence ID" value="QKX51510.1"/>
    <property type="molecule type" value="Genomic_DNA"/>
</dbReference>
<gene>
    <name evidence="2" type="ORF">HF394_13495</name>
</gene>
<dbReference type="InterPro" id="IPR013324">
    <property type="entry name" value="RNA_pol_sigma_r3/r4-like"/>
</dbReference>
<accession>A0A7H8QC91</accession>
<evidence type="ECO:0000313" key="3">
    <source>
        <dbReference type="Proteomes" id="UP000509222"/>
    </source>
</evidence>
<dbReference type="SUPFAM" id="SSF88659">
    <property type="entry name" value="Sigma3 and sigma4 domains of RNA polymerase sigma factors"/>
    <property type="match status" value="1"/>
</dbReference>
<protein>
    <submittedName>
        <fullName evidence="2">Uncharacterized protein</fullName>
    </submittedName>
</protein>
<dbReference type="Gene3D" id="1.10.10.10">
    <property type="entry name" value="Winged helix-like DNA-binding domain superfamily/Winged helix DNA-binding domain"/>
    <property type="match status" value="1"/>
</dbReference>
<feature type="transmembrane region" description="Helical" evidence="1">
    <location>
        <begin position="211"/>
        <end position="231"/>
    </location>
</feature>
<name>A0A7H8QC91_9BACL</name>
<keyword evidence="1" id="KW-1133">Transmembrane helix</keyword>
<sequence>MEELFQRAQSGSRDAFIEWCWKYQAKIGQFGFQNGIPPALSGNYQLAVFQEFYQGLPGIKPNEADNRLWQTAISKLAAFNEKTKDAEMAVLRFEEDRQTHAAIQALAEPQRVALALVSFIKKSSEEAARITEKTEQQINNLLASAKAELTLALGMEKEGQTEKRLEFAAKSYARISLPFPEDKLFSLEEQREELLAPGKPRAMDKAGKRTAVLLAAAGLFISGVIGASFLLNDPNPNIASSTDDNTAETTTKEMVKNWQAEYDAIRESSPERLGIDSKTYEKFAYVKEADAAKKRVLGKEAIKKMENDPKKMEHEVDKLLLKIETPKGMELKFPDAFLAGEEVEAFLDNYKLKTTELIEADAEIFERHASALSQIRFNGEMSAEKLLANNDEFPEEIERLLGGLREQSLTILKHPSEDRFIMRRNMETFYANDVLNSYLLSTNHFNLMMNEPYFDEQGLLVPIEGLSHSLMMMEEALLFEERSSELYEDYLPIFMQSFWLALKGNENQPVFDQKGVVKPEYRRTWKELAMQTKNPMIYLLLPILDEMEASGWTASKSYDQLAYKDLLTALELEKDGALAEKLPYGNFVVEADRVDMNHFDSATIDQLYDSFSKTYDLKLLEGVPPLQIVLLFDYANGLEDAETMWHLLAEEEEKPELEEYKAIWRKMPALKEEAGFLEIAEDSHYRIGANVYVEPMIGFKDEQRMWRQAQTLVASDNDTWLVRTQLYEGYDLADKEAPFVKKVESLYEKFSAWHNEALLNRVSPAEIGGMYLLAREKGDTQTMMALSEGSEQEQALVAFETSQLETVFPYFKELSSLNFSVDYSYYGYMEDRIRGGLNVEVARDGSSEGYTINMVKTEKGWRMEDLIPY</sequence>
<proteinExistence type="predicted"/>
<dbReference type="InterPro" id="IPR036388">
    <property type="entry name" value="WH-like_DNA-bd_sf"/>
</dbReference>
<dbReference type="AlphaFoldDB" id="A0A7H8QC91"/>
<dbReference type="RefSeq" id="WP_053167116.1">
    <property type="nucleotide sequence ID" value="NZ_CP051177.1"/>
</dbReference>
<evidence type="ECO:0000256" key="1">
    <source>
        <dbReference type="SAM" id="Phobius"/>
    </source>
</evidence>
<dbReference type="Proteomes" id="UP000509222">
    <property type="component" value="Chromosome"/>
</dbReference>
<keyword evidence="1" id="KW-0812">Transmembrane</keyword>
<keyword evidence="3" id="KW-1185">Reference proteome</keyword>
<keyword evidence="1" id="KW-0472">Membrane</keyword>
<organism evidence="2 3">
    <name type="scientific">Planococcus glaciei</name>
    <dbReference type="NCBI Taxonomy" id="459472"/>
    <lineage>
        <taxon>Bacteria</taxon>
        <taxon>Bacillati</taxon>
        <taxon>Bacillota</taxon>
        <taxon>Bacilli</taxon>
        <taxon>Bacillales</taxon>
        <taxon>Caryophanaceae</taxon>
        <taxon>Planococcus</taxon>
    </lineage>
</organism>
<evidence type="ECO:0000313" key="2">
    <source>
        <dbReference type="EMBL" id="QKX51510.1"/>
    </source>
</evidence>